<feature type="transmembrane region" description="Helical" evidence="1">
    <location>
        <begin position="93"/>
        <end position="111"/>
    </location>
</feature>
<comment type="caution">
    <text evidence="2">The sequence shown here is derived from an EMBL/GenBank/DDBJ whole genome shotgun (WGS) entry which is preliminary data.</text>
</comment>
<keyword evidence="1" id="KW-0812">Transmembrane</keyword>
<proteinExistence type="predicted"/>
<sequence>MTAFGPATAALVVVGAIAATALWRALGVFLARRLDPQGAVFRWFSFASFAVLAGLLSRLLILPTGDLASVGLEVRLGAALIGVAAFYLSRRNLLVGVASGTISFALAAGALG</sequence>
<dbReference type="Proteomes" id="UP000198615">
    <property type="component" value="Unassembled WGS sequence"/>
</dbReference>
<gene>
    <name evidence="2" type="ORF">SAMN05660686_02385</name>
</gene>
<accession>A0A8G2BHX4</accession>
<dbReference type="AlphaFoldDB" id="A0A8G2BHX4"/>
<feature type="transmembrane region" description="Helical" evidence="1">
    <location>
        <begin position="67"/>
        <end position="88"/>
    </location>
</feature>
<dbReference type="OrthoDB" id="7855510at2"/>
<organism evidence="2 3">
    <name type="scientific">Thalassobaculum litoreum DSM 18839</name>
    <dbReference type="NCBI Taxonomy" id="1123362"/>
    <lineage>
        <taxon>Bacteria</taxon>
        <taxon>Pseudomonadati</taxon>
        <taxon>Pseudomonadota</taxon>
        <taxon>Alphaproteobacteria</taxon>
        <taxon>Rhodospirillales</taxon>
        <taxon>Thalassobaculaceae</taxon>
        <taxon>Thalassobaculum</taxon>
    </lineage>
</organism>
<evidence type="ECO:0000313" key="2">
    <source>
        <dbReference type="EMBL" id="SDF78835.1"/>
    </source>
</evidence>
<keyword evidence="3" id="KW-1185">Reference proteome</keyword>
<evidence type="ECO:0000256" key="1">
    <source>
        <dbReference type="SAM" id="Phobius"/>
    </source>
</evidence>
<protein>
    <submittedName>
        <fullName evidence="2">Branched-chain amino acid transport protein (AzlD)</fullName>
    </submittedName>
</protein>
<reference evidence="2 3" key="1">
    <citation type="submission" date="2016-10" db="EMBL/GenBank/DDBJ databases">
        <authorList>
            <person name="Varghese N."/>
            <person name="Submissions S."/>
        </authorList>
    </citation>
    <scope>NUCLEOTIDE SEQUENCE [LARGE SCALE GENOMIC DNA]</scope>
    <source>
        <strain evidence="2 3">DSM 18839</strain>
    </source>
</reference>
<keyword evidence="1" id="KW-0472">Membrane</keyword>
<keyword evidence="1" id="KW-1133">Transmembrane helix</keyword>
<dbReference type="InterPro" id="IPR008407">
    <property type="entry name" value="Brnchd-chn_aa_trnsp_AzlD"/>
</dbReference>
<dbReference type="Pfam" id="PF05437">
    <property type="entry name" value="AzlD"/>
    <property type="match status" value="1"/>
</dbReference>
<feature type="transmembrane region" description="Helical" evidence="1">
    <location>
        <begin position="6"/>
        <end position="31"/>
    </location>
</feature>
<feature type="transmembrane region" description="Helical" evidence="1">
    <location>
        <begin position="43"/>
        <end position="61"/>
    </location>
</feature>
<name>A0A8G2BHX4_9PROT</name>
<evidence type="ECO:0000313" key="3">
    <source>
        <dbReference type="Proteomes" id="UP000198615"/>
    </source>
</evidence>
<dbReference type="RefSeq" id="WP_028796361.1">
    <property type="nucleotide sequence ID" value="NZ_FNBW01000006.1"/>
</dbReference>
<dbReference type="EMBL" id="FNBW01000006">
    <property type="protein sequence ID" value="SDF78835.1"/>
    <property type="molecule type" value="Genomic_DNA"/>
</dbReference>